<evidence type="ECO:0000313" key="3">
    <source>
        <dbReference type="EMBL" id="TDG43679.1"/>
    </source>
</evidence>
<dbReference type="AlphaFoldDB" id="A0A484B4V2"/>
<dbReference type="Proteomes" id="UP000295192">
    <property type="component" value="Unassembled WGS sequence"/>
</dbReference>
<gene>
    <name evidence="3" type="ORF">AWZ03_009922</name>
</gene>
<feature type="domain" description="Kazal-like" evidence="2">
    <location>
        <begin position="108"/>
        <end position="172"/>
    </location>
</feature>
<keyword evidence="4" id="KW-1185">Reference proteome</keyword>
<dbReference type="InterPro" id="IPR002350">
    <property type="entry name" value="Kazal_dom"/>
</dbReference>
<accession>A0A484B4V2</accession>
<protein>
    <recommendedName>
        <fullName evidence="2">Kazal-like domain-containing protein</fullName>
    </recommendedName>
</protein>
<evidence type="ECO:0000256" key="1">
    <source>
        <dbReference type="SAM" id="MobiDB-lite"/>
    </source>
</evidence>
<dbReference type="OrthoDB" id="7882868at2759"/>
<dbReference type="KEGG" id="dnv:108655586"/>
<feature type="compositionally biased region" description="Acidic residues" evidence="1">
    <location>
        <begin position="84"/>
        <end position="103"/>
    </location>
</feature>
<name>A0A484B4V2_DRONA</name>
<feature type="compositionally biased region" description="Basic and acidic residues" evidence="1">
    <location>
        <begin position="72"/>
        <end position="83"/>
    </location>
</feature>
<sequence length="175" mass="20080">MPPSRRLAAQFHWMTVHSMMLPTTAWLLMALMALRAGRLLADEQLAAELAYYATAGSEDIYLQANSGQWEEYKDYPDDKANERAEEEDDSVEDSAEEQPEGDNIEAVGLDENSCEYSCPRYYRPVCVKRNEQLITYATPCEYLNQLRCANVVRSQGKEAPTYQLLYQHACKENRH</sequence>
<dbReference type="Gene3D" id="3.30.60.30">
    <property type="match status" value="1"/>
</dbReference>
<feature type="region of interest" description="Disordered" evidence="1">
    <location>
        <begin position="72"/>
        <end position="105"/>
    </location>
</feature>
<dbReference type="PROSITE" id="PS51465">
    <property type="entry name" value="KAZAL_2"/>
    <property type="match status" value="1"/>
</dbReference>
<dbReference type="STRING" id="7232.A0A484B4V2"/>
<reference evidence="3 4" key="1">
    <citation type="journal article" date="2019" name="J. Hered.">
        <title>An Improved Genome Assembly for Drosophila navojoa, the Basal Species in the mojavensis Cluster.</title>
        <authorList>
            <person name="Vanderlinde T."/>
            <person name="Dupim E.G."/>
            <person name="Nazario-Yepiz N.O."/>
            <person name="Carvalho A.B."/>
        </authorList>
    </citation>
    <scope>NUCLEOTIDE SEQUENCE [LARGE SCALE GENOMIC DNA]</scope>
    <source>
        <strain evidence="3">Navoj_Jal97</strain>
        <tissue evidence="3">Whole organism</tissue>
    </source>
</reference>
<organism evidence="3 4">
    <name type="scientific">Drosophila navojoa</name>
    <name type="common">Fruit fly</name>
    <dbReference type="NCBI Taxonomy" id="7232"/>
    <lineage>
        <taxon>Eukaryota</taxon>
        <taxon>Metazoa</taxon>
        <taxon>Ecdysozoa</taxon>
        <taxon>Arthropoda</taxon>
        <taxon>Hexapoda</taxon>
        <taxon>Insecta</taxon>
        <taxon>Pterygota</taxon>
        <taxon>Neoptera</taxon>
        <taxon>Endopterygota</taxon>
        <taxon>Diptera</taxon>
        <taxon>Brachycera</taxon>
        <taxon>Muscomorpha</taxon>
        <taxon>Ephydroidea</taxon>
        <taxon>Drosophilidae</taxon>
        <taxon>Drosophila</taxon>
    </lineage>
</organism>
<comment type="caution">
    <text evidence="3">The sequence shown here is derived from an EMBL/GenBank/DDBJ whole genome shotgun (WGS) entry which is preliminary data.</text>
</comment>
<evidence type="ECO:0000313" key="4">
    <source>
        <dbReference type="Proteomes" id="UP000295192"/>
    </source>
</evidence>
<dbReference type="OMA" id="ITYATPC"/>
<evidence type="ECO:0000259" key="2">
    <source>
        <dbReference type="PROSITE" id="PS51465"/>
    </source>
</evidence>
<dbReference type="EMBL" id="LSRL02000140">
    <property type="protein sequence ID" value="TDG43679.1"/>
    <property type="molecule type" value="Genomic_DNA"/>
</dbReference>
<proteinExistence type="predicted"/>